<comment type="caution">
    <text evidence="2">The sequence shown here is derived from an EMBL/GenBank/DDBJ whole genome shotgun (WGS) entry which is preliminary data.</text>
</comment>
<dbReference type="InterPro" id="IPR000073">
    <property type="entry name" value="AB_hydrolase_1"/>
</dbReference>
<protein>
    <recommendedName>
        <fullName evidence="1">AB hydrolase-1 domain-containing protein</fullName>
    </recommendedName>
</protein>
<dbReference type="SUPFAM" id="SSF53474">
    <property type="entry name" value="alpha/beta-Hydrolases"/>
    <property type="match status" value="1"/>
</dbReference>
<dbReference type="PANTHER" id="PTHR37017:SF11">
    <property type="entry name" value="ESTERASE_LIPASE_THIOESTERASE DOMAIN-CONTAINING PROTEIN"/>
    <property type="match status" value="1"/>
</dbReference>
<name>A0AAV9J6F5_9PEZI</name>
<dbReference type="Gene3D" id="3.40.50.1820">
    <property type="entry name" value="alpha/beta hydrolase"/>
    <property type="match status" value="1"/>
</dbReference>
<gene>
    <name evidence="2" type="ORF">LTR36_009721</name>
</gene>
<feature type="domain" description="AB hydrolase-1" evidence="1">
    <location>
        <begin position="8"/>
        <end position="253"/>
    </location>
</feature>
<accession>A0AAV9J6F5</accession>
<sequence>MSATKPAIVIVHGAYHRPAHFDGLAHLIREQGYKVEVPVLPSVGAAKDPGDALSKDAEVIAQTILSLAADGKDVVVFMHSYGGIAGGEGVAMFCQEDAILSPSGHGQGRVVGLVFLNAYVLHKGDSFISEHTPEKDPKASTFPTSISDNGMVTFGDPRAWYYSFTSPEKADAAAVMLEPMAVSAFTEPTRYGGVEWAQYAIPVHYIGCRRDETLPLHMQEDFVARMEKAGVDVTSTWLDQDHSPFLVAPERIAGLILDAA</sequence>
<dbReference type="EMBL" id="JAVFHQ010000072">
    <property type="protein sequence ID" value="KAK4540223.1"/>
    <property type="molecule type" value="Genomic_DNA"/>
</dbReference>
<dbReference type="InterPro" id="IPR052897">
    <property type="entry name" value="Sec-Metab_Biosynth_Hydrolase"/>
</dbReference>
<dbReference type="PANTHER" id="PTHR37017">
    <property type="entry name" value="AB HYDROLASE-1 DOMAIN-CONTAINING PROTEIN-RELATED"/>
    <property type="match status" value="1"/>
</dbReference>
<reference evidence="2 3" key="1">
    <citation type="submission" date="2021-11" db="EMBL/GenBank/DDBJ databases">
        <title>Black yeast isolated from Biological Soil Crust.</title>
        <authorList>
            <person name="Kurbessoian T."/>
        </authorList>
    </citation>
    <scope>NUCLEOTIDE SEQUENCE [LARGE SCALE GENOMIC DNA]</scope>
    <source>
        <strain evidence="2 3">CCFEE 5522</strain>
    </source>
</reference>
<dbReference type="AlphaFoldDB" id="A0AAV9J6F5"/>
<keyword evidence="3" id="KW-1185">Reference proteome</keyword>
<dbReference type="Pfam" id="PF12697">
    <property type="entry name" value="Abhydrolase_6"/>
    <property type="match status" value="1"/>
</dbReference>
<organism evidence="2 3">
    <name type="scientific">Oleoguttula mirabilis</name>
    <dbReference type="NCBI Taxonomy" id="1507867"/>
    <lineage>
        <taxon>Eukaryota</taxon>
        <taxon>Fungi</taxon>
        <taxon>Dikarya</taxon>
        <taxon>Ascomycota</taxon>
        <taxon>Pezizomycotina</taxon>
        <taxon>Dothideomycetes</taxon>
        <taxon>Dothideomycetidae</taxon>
        <taxon>Mycosphaerellales</taxon>
        <taxon>Teratosphaeriaceae</taxon>
        <taxon>Oleoguttula</taxon>
    </lineage>
</organism>
<dbReference type="Proteomes" id="UP001324427">
    <property type="component" value="Unassembled WGS sequence"/>
</dbReference>
<proteinExistence type="predicted"/>
<evidence type="ECO:0000313" key="3">
    <source>
        <dbReference type="Proteomes" id="UP001324427"/>
    </source>
</evidence>
<evidence type="ECO:0000313" key="2">
    <source>
        <dbReference type="EMBL" id="KAK4540223.1"/>
    </source>
</evidence>
<evidence type="ECO:0000259" key="1">
    <source>
        <dbReference type="Pfam" id="PF12697"/>
    </source>
</evidence>
<dbReference type="InterPro" id="IPR029058">
    <property type="entry name" value="AB_hydrolase_fold"/>
</dbReference>